<gene>
    <name evidence="1" type="ORF">O6H91_11G003300</name>
</gene>
<accession>A0ACC2C5Q4</accession>
<organism evidence="1 2">
    <name type="scientific">Diphasiastrum complanatum</name>
    <name type="common">Issler's clubmoss</name>
    <name type="synonym">Lycopodium complanatum</name>
    <dbReference type="NCBI Taxonomy" id="34168"/>
    <lineage>
        <taxon>Eukaryota</taxon>
        <taxon>Viridiplantae</taxon>
        <taxon>Streptophyta</taxon>
        <taxon>Embryophyta</taxon>
        <taxon>Tracheophyta</taxon>
        <taxon>Lycopodiopsida</taxon>
        <taxon>Lycopodiales</taxon>
        <taxon>Lycopodiaceae</taxon>
        <taxon>Lycopodioideae</taxon>
        <taxon>Diphasiastrum</taxon>
    </lineage>
</organism>
<dbReference type="Proteomes" id="UP001162992">
    <property type="component" value="Chromosome 11"/>
</dbReference>
<sequence length="624" mass="67288">MDSTHTLEEGLLEDGFGTEAPAVKKGGWLLNKSVHIDERIIVHEKLSVDEMLRKWVGEFGIAQFMHFMLVSLAWTMEALHTMVMIFADREPEWRCLPSSAPASNTYSASGSFSCTDAASRCSMDYPSAWEWVGAKGSSIVSEWGLTCKDSYKVGLVDSMFFVGAICGAGIFGNLSDSSLGRKGVLRLVCLMSGVAGLATALSPNYWIYLVLRWITGVACGGVGLSSFVLATEPVGPSRRGAVGMSAFYFFSLGIMVLPSLAYVSSYSWRHLYIFTSIPTLVYCVLVLPFVSESPRWYIVQGRMEDAMKALRVFARRNGKFIPRGVELASELGDGENSPKAVAKIAENQDGDTVPLSVDHSQDFSSIDSSPAGGTKASGSLLDIFRYAETRLRMIVMAVVWFSCAVVYYGISLNVVNIGVSLYLSVFLNAIAEMPAFAITAFLLGKLGRKVMLAGSMLLSGGCCLIATFLITTPSPSPAPLPNSLFLGNWAAVPYMNMLHSDASSAPLHNAKEIGRLVCGVVGIFGMAATYNLTYLYTAELFPTVVRNAALGLASQASQLGAVVAPLVVVLGRMNPSISFAVFAVSAITGGLLSLKLPETLNKPLWDTFEGLKSEEQRHEHEILS</sequence>
<protein>
    <submittedName>
        <fullName evidence="1">Uncharacterized protein</fullName>
    </submittedName>
</protein>
<comment type="caution">
    <text evidence="1">The sequence shown here is derived from an EMBL/GenBank/DDBJ whole genome shotgun (WGS) entry which is preliminary data.</text>
</comment>
<evidence type="ECO:0000313" key="1">
    <source>
        <dbReference type="EMBL" id="KAJ7537359.1"/>
    </source>
</evidence>
<name>A0ACC2C5Q4_DIPCM</name>
<dbReference type="EMBL" id="CM055102">
    <property type="protein sequence ID" value="KAJ7537359.1"/>
    <property type="molecule type" value="Genomic_DNA"/>
</dbReference>
<reference evidence="2" key="1">
    <citation type="journal article" date="2024" name="Proc. Natl. Acad. Sci. U.S.A.">
        <title>Extraordinary preservation of gene collinearity over three hundred million years revealed in homosporous lycophytes.</title>
        <authorList>
            <person name="Li C."/>
            <person name="Wickell D."/>
            <person name="Kuo L.Y."/>
            <person name="Chen X."/>
            <person name="Nie B."/>
            <person name="Liao X."/>
            <person name="Peng D."/>
            <person name="Ji J."/>
            <person name="Jenkins J."/>
            <person name="Williams M."/>
            <person name="Shu S."/>
            <person name="Plott C."/>
            <person name="Barry K."/>
            <person name="Rajasekar S."/>
            <person name="Grimwood J."/>
            <person name="Han X."/>
            <person name="Sun S."/>
            <person name="Hou Z."/>
            <person name="He W."/>
            <person name="Dai G."/>
            <person name="Sun C."/>
            <person name="Schmutz J."/>
            <person name="Leebens-Mack J.H."/>
            <person name="Li F.W."/>
            <person name="Wang L."/>
        </authorList>
    </citation>
    <scope>NUCLEOTIDE SEQUENCE [LARGE SCALE GENOMIC DNA]</scope>
    <source>
        <strain evidence="2">cv. PW_Plant_1</strain>
    </source>
</reference>
<keyword evidence="2" id="KW-1185">Reference proteome</keyword>
<proteinExistence type="predicted"/>
<evidence type="ECO:0000313" key="2">
    <source>
        <dbReference type="Proteomes" id="UP001162992"/>
    </source>
</evidence>